<dbReference type="InterPro" id="IPR036097">
    <property type="entry name" value="HisK_dim/P_sf"/>
</dbReference>
<dbReference type="Pfam" id="PF00672">
    <property type="entry name" value="HAMP"/>
    <property type="match status" value="1"/>
</dbReference>
<evidence type="ECO:0000313" key="14">
    <source>
        <dbReference type="EMBL" id="MBS2548455.1"/>
    </source>
</evidence>
<keyword evidence="15" id="KW-1185">Reference proteome</keyword>
<dbReference type="SUPFAM" id="SSF158472">
    <property type="entry name" value="HAMP domain-like"/>
    <property type="match status" value="1"/>
</dbReference>
<dbReference type="InterPro" id="IPR036890">
    <property type="entry name" value="HATPase_C_sf"/>
</dbReference>
<dbReference type="EC" id="2.7.13.3" evidence="3"/>
<evidence type="ECO:0000256" key="10">
    <source>
        <dbReference type="SAM" id="Phobius"/>
    </source>
</evidence>
<proteinExistence type="predicted"/>
<keyword evidence="4" id="KW-0597">Phosphoprotein</keyword>
<keyword evidence="6 10" id="KW-0812">Transmembrane</keyword>
<evidence type="ECO:0000256" key="7">
    <source>
        <dbReference type="ARBA" id="ARBA00022777"/>
    </source>
</evidence>
<keyword evidence="11" id="KW-0732">Signal</keyword>
<dbReference type="Proteomes" id="UP000730482">
    <property type="component" value="Unassembled WGS sequence"/>
</dbReference>
<evidence type="ECO:0000259" key="12">
    <source>
        <dbReference type="PROSITE" id="PS50109"/>
    </source>
</evidence>
<dbReference type="PANTHER" id="PTHR43711">
    <property type="entry name" value="TWO-COMPONENT HISTIDINE KINASE"/>
    <property type="match status" value="1"/>
</dbReference>
<dbReference type="InterPro" id="IPR003594">
    <property type="entry name" value="HATPase_dom"/>
</dbReference>
<evidence type="ECO:0000256" key="8">
    <source>
        <dbReference type="ARBA" id="ARBA00022989"/>
    </source>
</evidence>
<evidence type="ECO:0000256" key="5">
    <source>
        <dbReference type="ARBA" id="ARBA00022679"/>
    </source>
</evidence>
<evidence type="ECO:0000256" key="2">
    <source>
        <dbReference type="ARBA" id="ARBA00004236"/>
    </source>
</evidence>
<dbReference type="Gene3D" id="1.10.287.130">
    <property type="match status" value="1"/>
</dbReference>
<dbReference type="InterPro" id="IPR003660">
    <property type="entry name" value="HAMP_dom"/>
</dbReference>
<comment type="caution">
    <text evidence="14">The sequence shown here is derived from an EMBL/GenBank/DDBJ whole genome shotgun (WGS) entry which is preliminary data.</text>
</comment>
<dbReference type="PRINTS" id="PR00344">
    <property type="entry name" value="BCTRLSENSOR"/>
</dbReference>
<evidence type="ECO:0000256" key="3">
    <source>
        <dbReference type="ARBA" id="ARBA00012438"/>
    </source>
</evidence>
<evidence type="ECO:0000256" key="6">
    <source>
        <dbReference type="ARBA" id="ARBA00022692"/>
    </source>
</evidence>
<dbReference type="PROSITE" id="PS50885">
    <property type="entry name" value="HAMP"/>
    <property type="match status" value="1"/>
</dbReference>
<dbReference type="SMART" id="SM00388">
    <property type="entry name" value="HisKA"/>
    <property type="match status" value="1"/>
</dbReference>
<keyword evidence="5" id="KW-0808">Transferase</keyword>
<feature type="transmembrane region" description="Helical" evidence="10">
    <location>
        <begin position="302"/>
        <end position="321"/>
    </location>
</feature>
<evidence type="ECO:0000259" key="13">
    <source>
        <dbReference type="PROSITE" id="PS50885"/>
    </source>
</evidence>
<reference evidence="14 15" key="1">
    <citation type="submission" date="2020-02" db="EMBL/GenBank/DDBJ databases">
        <title>Acidophilic actinobacteria isolated from forest soil.</title>
        <authorList>
            <person name="Golinska P."/>
        </authorList>
    </citation>
    <scope>NUCLEOTIDE SEQUENCE [LARGE SCALE GENOMIC DNA]</scope>
    <source>
        <strain evidence="14 15">NL8</strain>
    </source>
</reference>
<keyword evidence="7 14" id="KW-0418">Kinase</keyword>
<dbReference type="CDD" id="cd00082">
    <property type="entry name" value="HisKA"/>
    <property type="match status" value="1"/>
</dbReference>
<dbReference type="InterPro" id="IPR004358">
    <property type="entry name" value="Sig_transdc_His_kin-like_C"/>
</dbReference>
<keyword evidence="9" id="KW-0902">Two-component regulatory system</keyword>
<protein>
    <recommendedName>
        <fullName evidence="3">histidine kinase</fullName>
        <ecNumber evidence="3">2.7.13.3</ecNumber>
    </recommendedName>
</protein>
<accession>A0ABS5KR33</accession>
<dbReference type="Gene3D" id="6.10.340.10">
    <property type="match status" value="1"/>
</dbReference>
<gene>
    <name evidence="14" type="ORF">KGQ19_16430</name>
</gene>
<feature type="signal peptide" evidence="11">
    <location>
        <begin position="1"/>
        <end position="23"/>
    </location>
</feature>
<dbReference type="SMART" id="SM00387">
    <property type="entry name" value="HATPase_c"/>
    <property type="match status" value="1"/>
</dbReference>
<dbReference type="CDD" id="cd00075">
    <property type="entry name" value="HATPase"/>
    <property type="match status" value="1"/>
</dbReference>
<keyword evidence="10" id="KW-0472">Membrane</keyword>
<dbReference type="Pfam" id="PF00512">
    <property type="entry name" value="HisKA"/>
    <property type="match status" value="1"/>
</dbReference>
<dbReference type="RefSeq" id="WP_212010038.1">
    <property type="nucleotide sequence ID" value="NZ_JAAFYZ010000049.1"/>
</dbReference>
<dbReference type="InterPro" id="IPR050736">
    <property type="entry name" value="Sensor_HK_Regulatory"/>
</dbReference>
<dbReference type="SMART" id="SM00304">
    <property type="entry name" value="HAMP"/>
    <property type="match status" value="1"/>
</dbReference>
<dbReference type="Gene3D" id="3.30.565.10">
    <property type="entry name" value="Histidine kinase-like ATPase, C-terminal domain"/>
    <property type="match status" value="1"/>
</dbReference>
<dbReference type="SUPFAM" id="SSF47384">
    <property type="entry name" value="Homodimeric domain of signal transducing histidine kinase"/>
    <property type="match status" value="1"/>
</dbReference>
<dbReference type="GO" id="GO:0016301">
    <property type="term" value="F:kinase activity"/>
    <property type="evidence" value="ECO:0007669"/>
    <property type="project" value="UniProtKB-KW"/>
</dbReference>
<evidence type="ECO:0000256" key="4">
    <source>
        <dbReference type="ARBA" id="ARBA00022553"/>
    </source>
</evidence>
<dbReference type="CDD" id="cd06225">
    <property type="entry name" value="HAMP"/>
    <property type="match status" value="1"/>
</dbReference>
<dbReference type="InterPro" id="IPR005467">
    <property type="entry name" value="His_kinase_dom"/>
</dbReference>
<evidence type="ECO:0000256" key="1">
    <source>
        <dbReference type="ARBA" id="ARBA00000085"/>
    </source>
</evidence>
<dbReference type="Pfam" id="PF02518">
    <property type="entry name" value="HATPase_c"/>
    <property type="match status" value="1"/>
</dbReference>
<keyword evidence="8 10" id="KW-1133">Transmembrane helix</keyword>
<dbReference type="PANTHER" id="PTHR43711:SF1">
    <property type="entry name" value="HISTIDINE KINASE 1"/>
    <property type="match status" value="1"/>
</dbReference>
<evidence type="ECO:0000256" key="9">
    <source>
        <dbReference type="ARBA" id="ARBA00023012"/>
    </source>
</evidence>
<evidence type="ECO:0000313" key="15">
    <source>
        <dbReference type="Proteomes" id="UP000730482"/>
    </source>
</evidence>
<comment type="catalytic activity">
    <reaction evidence="1">
        <text>ATP + protein L-histidine = ADP + protein N-phospho-L-histidine.</text>
        <dbReference type="EC" id="2.7.13.3"/>
    </reaction>
</comment>
<evidence type="ECO:0000256" key="11">
    <source>
        <dbReference type="SAM" id="SignalP"/>
    </source>
</evidence>
<organism evidence="14 15">
    <name type="scientific">Catenulispora pinistramenti</name>
    <dbReference type="NCBI Taxonomy" id="2705254"/>
    <lineage>
        <taxon>Bacteria</taxon>
        <taxon>Bacillati</taxon>
        <taxon>Actinomycetota</taxon>
        <taxon>Actinomycetes</taxon>
        <taxon>Catenulisporales</taxon>
        <taxon>Catenulisporaceae</taxon>
        <taxon>Catenulispora</taxon>
    </lineage>
</organism>
<sequence length="592" mass="62413">MPRYGLRTRLLAGTILVAASAVAATAWLSVQRATTSIAQRENVVRDAYPLVYESMVDYAATHTDWSGAGPFVDGIAQELAVRVVVTPVGGTPIESSPASAGERPGAEPSVAIDPLTVDNALAGTQFPDGIDPKVASPFQLTPQEHSDLEVLVEKESACLKRHGLDPTIAELAGGRPYLRLPRASAPQSCQSVLTDGGGYVGFEDSPWVTPTGTEQAALTQLSASVKGCLQGVGVKLALTGSGEVTNIADPADNPRDRACLLNARRLQLRPYVAPAAFMAAMPLGNTGGQAAVGLSRADTARIAGVATLVVLFTVGVAMLLANRVIRPVRALTEATRRMRAGDGTARATTGSRWEIAELTAAFNEMAEHVARTDRQRKEMVNDISHELRTPLSTIKGWLIAANDGVADLDAELVSSLLEETQLLQHLVDDLRDLALADAGQLRLEPVELDLGDLLRHIAAAGGGRAEVSATPELRVVADPMRLRQAVGNLVANAERHTPPEGRITLRAYQSGSDVLVEVADTGPGIAEADLPSVFDRFWRADKSRNRRTGGSGLGLAIVRQLVEAHGGEVSVISTLGAGTTFTIRLPAAKDPA</sequence>
<name>A0ABS5KR33_9ACTN</name>
<feature type="chain" id="PRO_5046662174" description="histidine kinase" evidence="11">
    <location>
        <begin position="24"/>
        <end position="592"/>
    </location>
</feature>
<dbReference type="InterPro" id="IPR003661">
    <property type="entry name" value="HisK_dim/P_dom"/>
</dbReference>
<dbReference type="SUPFAM" id="SSF55874">
    <property type="entry name" value="ATPase domain of HSP90 chaperone/DNA topoisomerase II/histidine kinase"/>
    <property type="match status" value="1"/>
</dbReference>
<feature type="domain" description="HAMP" evidence="13">
    <location>
        <begin position="322"/>
        <end position="374"/>
    </location>
</feature>
<dbReference type="PROSITE" id="PS50109">
    <property type="entry name" value="HIS_KIN"/>
    <property type="match status" value="1"/>
</dbReference>
<feature type="domain" description="Histidine kinase" evidence="12">
    <location>
        <begin position="382"/>
        <end position="589"/>
    </location>
</feature>
<dbReference type="EMBL" id="JAAFYZ010000049">
    <property type="protein sequence ID" value="MBS2548455.1"/>
    <property type="molecule type" value="Genomic_DNA"/>
</dbReference>
<comment type="subcellular location">
    <subcellularLocation>
        <location evidence="2">Cell membrane</location>
    </subcellularLocation>
</comment>